<proteinExistence type="predicted"/>
<evidence type="ECO:0000259" key="1">
    <source>
        <dbReference type="Pfam" id="PF08929"/>
    </source>
</evidence>
<dbReference type="InterPro" id="IPR015025">
    <property type="entry name" value="PoNi_C"/>
</dbReference>
<dbReference type="SUPFAM" id="SSF140731">
    <property type="entry name" value="PA2201 C-terminal domain-like"/>
    <property type="match status" value="1"/>
</dbReference>
<dbReference type="InterPro" id="IPR028983">
    <property type="entry name" value="PA2201-like_C"/>
</dbReference>
<dbReference type="AlphaFoldDB" id="A0A1I6HTD5"/>
<name>A0A1I6HTD5_9FIRM</name>
<dbReference type="Pfam" id="PF08929">
    <property type="entry name" value="PoNi_C"/>
    <property type="match status" value="1"/>
</dbReference>
<dbReference type="EMBL" id="FOYZ01000001">
    <property type="protein sequence ID" value="SFR57705.1"/>
    <property type="molecule type" value="Genomic_DNA"/>
</dbReference>
<sequence length="239" mass="28187">MIRDKSRTEEYFKLRNEKDIKRLKSAITDYEEVLEEQGEDAPGMRMCHLDIMDKAMLKLYSGYSLGVDLKELKQDTLLILSSTLKSWEGSVYGSMEQALELAINFDIRNETVYELIQLLKKYSYNDKYLDLLAQYIYPEWTIQTEKLKFKKATEPLVKVIDLAKTDKESAVLLLKTYLTKQWFNMQKEGLITNKDHLSKDRYRGYWSLEAAALVKMLGLDDEVLQECEYYPYEMAHYQD</sequence>
<evidence type="ECO:0000313" key="2">
    <source>
        <dbReference type="EMBL" id="SFR57705.1"/>
    </source>
</evidence>
<keyword evidence="3" id="KW-1185">Reference proteome</keyword>
<dbReference type="STRING" id="37658.SAMN05661086_00273"/>
<reference evidence="2 3" key="1">
    <citation type="submission" date="2016-10" db="EMBL/GenBank/DDBJ databases">
        <authorList>
            <person name="de Groot N.N."/>
        </authorList>
    </citation>
    <scope>NUCLEOTIDE SEQUENCE [LARGE SCALE GENOMIC DNA]</scope>
    <source>
        <strain evidence="2 3">743A</strain>
    </source>
</reference>
<dbReference type="Gene3D" id="1.10.3920.10">
    <property type="entry name" value="PA2201 C-terminal domain-like"/>
    <property type="match status" value="1"/>
</dbReference>
<dbReference type="Proteomes" id="UP000199659">
    <property type="component" value="Unassembled WGS sequence"/>
</dbReference>
<feature type="domain" description="PoNi C-terminal" evidence="1">
    <location>
        <begin position="126"/>
        <end position="234"/>
    </location>
</feature>
<organism evidence="2 3">
    <name type="scientific">Anaeromicropila populeti</name>
    <dbReference type="NCBI Taxonomy" id="37658"/>
    <lineage>
        <taxon>Bacteria</taxon>
        <taxon>Bacillati</taxon>
        <taxon>Bacillota</taxon>
        <taxon>Clostridia</taxon>
        <taxon>Lachnospirales</taxon>
        <taxon>Lachnospiraceae</taxon>
        <taxon>Anaeromicropila</taxon>
    </lineage>
</organism>
<protein>
    <recommendedName>
        <fullName evidence="1">PoNi C-terminal domain-containing protein</fullName>
    </recommendedName>
</protein>
<dbReference type="RefSeq" id="WP_177214491.1">
    <property type="nucleotide sequence ID" value="NZ_FOYZ01000001.1"/>
</dbReference>
<gene>
    <name evidence="2" type="ORF">SAMN05661086_00273</name>
</gene>
<accession>A0A1I6HTD5</accession>
<evidence type="ECO:0000313" key="3">
    <source>
        <dbReference type="Proteomes" id="UP000199659"/>
    </source>
</evidence>